<dbReference type="Proteomes" id="UP001595640">
    <property type="component" value="Unassembled WGS sequence"/>
</dbReference>
<evidence type="ECO:0000259" key="3">
    <source>
        <dbReference type="PROSITE" id="PS51352"/>
    </source>
</evidence>
<dbReference type="Pfam" id="PF13462">
    <property type="entry name" value="Thioredoxin_4"/>
    <property type="match status" value="1"/>
</dbReference>
<dbReference type="EMBL" id="JBHRUH010000002">
    <property type="protein sequence ID" value="MFC3290547.1"/>
    <property type="molecule type" value="Genomic_DNA"/>
</dbReference>
<comment type="similarity">
    <text evidence="1">Belongs to the thioredoxin family. DsbA subfamily.</text>
</comment>
<dbReference type="InterPro" id="IPR036249">
    <property type="entry name" value="Thioredoxin-like_sf"/>
</dbReference>
<name>A0ABV7LVG6_9GAMM</name>
<dbReference type="InterPro" id="IPR012336">
    <property type="entry name" value="Thioredoxin-like_fold"/>
</dbReference>
<sequence length="312" mass="33280">MTLPSVSPIACSPITKLDKRYCCEPVLNIRPLEAAATSIGVAVGLCLFGSIGYAAWNANQKADDTQQAVAQLTEAVSTLVDRQTNAQQFSSPEAFQEAVSASIRAHAEEAQQAEINARYSPFDAAAETAPEGQWIYGSQSARFTLVEYADTECGFCKRFHDTPKSIVDGSNGNVNWEYRHLTVLGDTSVKQAQAAECIGEQLGNRGFWVAIQEMYEKTGSNGAGAGNLTKLAGSVGADTDEFQMCMQEGRHLDRIDQQTRTARSQGMTGTPSTVVVDNQTGNMQLIAGAQPAQAIVSAMKGLVARAAEEGEG</sequence>
<reference evidence="5" key="1">
    <citation type="journal article" date="2019" name="Int. J. Syst. Evol. Microbiol.">
        <title>The Global Catalogue of Microorganisms (GCM) 10K type strain sequencing project: providing services to taxonomists for standard genome sequencing and annotation.</title>
        <authorList>
            <consortium name="The Broad Institute Genomics Platform"/>
            <consortium name="The Broad Institute Genome Sequencing Center for Infectious Disease"/>
            <person name="Wu L."/>
            <person name="Ma J."/>
        </authorList>
    </citation>
    <scope>NUCLEOTIDE SEQUENCE [LARGE SCALE GENOMIC DNA]</scope>
    <source>
        <strain evidence="5">KCTC 12847</strain>
    </source>
</reference>
<keyword evidence="2" id="KW-0812">Transmembrane</keyword>
<gene>
    <name evidence="4" type="ORF">ACFOEI_00485</name>
</gene>
<keyword evidence="5" id="KW-1185">Reference proteome</keyword>
<accession>A0ABV7LVG6</accession>
<dbReference type="SUPFAM" id="SSF52833">
    <property type="entry name" value="Thioredoxin-like"/>
    <property type="match status" value="1"/>
</dbReference>
<feature type="transmembrane region" description="Helical" evidence="2">
    <location>
        <begin position="34"/>
        <end position="56"/>
    </location>
</feature>
<dbReference type="PANTHER" id="PTHR13887">
    <property type="entry name" value="GLUTATHIONE S-TRANSFERASE KAPPA"/>
    <property type="match status" value="1"/>
</dbReference>
<keyword evidence="2" id="KW-1133">Transmembrane helix</keyword>
<dbReference type="PROSITE" id="PS51352">
    <property type="entry name" value="THIOREDOXIN_2"/>
    <property type="match status" value="1"/>
</dbReference>
<evidence type="ECO:0000313" key="5">
    <source>
        <dbReference type="Proteomes" id="UP001595640"/>
    </source>
</evidence>
<evidence type="ECO:0000313" key="4">
    <source>
        <dbReference type="EMBL" id="MFC3290547.1"/>
    </source>
</evidence>
<dbReference type="Gene3D" id="3.40.30.10">
    <property type="entry name" value="Glutaredoxin"/>
    <property type="match status" value="1"/>
</dbReference>
<evidence type="ECO:0000256" key="1">
    <source>
        <dbReference type="ARBA" id="ARBA00005791"/>
    </source>
</evidence>
<dbReference type="InterPro" id="IPR013766">
    <property type="entry name" value="Thioredoxin_domain"/>
</dbReference>
<organism evidence="4 5">
    <name type="scientific">Modicisalibacter luteus</name>
    <dbReference type="NCBI Taxonomy" id="453962"/>
    <lineage>
        <taxon>Bacteria</taxon>
        <taxon>Pseudomonadati</taxon>
        <taxon>Pseudomonadota</taxon>
        <taxon>Gammaproteobacteria</taxon>
        <taxon>Oceanospirillales</taxon>
        <taxon>Halomonadaceae</taxon>
        <taxon>Modicisalibacter</taxon>
    </lineage>
</organism>
<keyword evidence="2" id="KW-0472">Membrane</keyword>
<protein>
    <submittedName>
        <fullName evidence="4">DsbA family protein</fullName>
    </submittedName>
</protein>
<dbReference type="PANTHER" id="PTHR13887:SF56">
    <property type="entry name" value="THIOREDOXIN-LIKE REDUCTASE RV2466C"/>
    <property type="match status" value="1"/>
</dbReference>
<comment type="caution">
    <text evidence="4">The sequence shown here is derived from an EMBL/GenBank/DDBJ whole genome shotgun (WGS) entry which is preliminary data.</text>
</comment>
<dbReference type="RefSeq" id="WP_169338686.1">
    <property type="nucleotide sequence ID" value="NZ_BMXD01000016.1"/>
</dbReference>
<evidence type="ECO:0000256" key="2">
    <source>
        <dbReference type="SAM" id="Phobius"/>
    </source>
</evidence>
<feature type="domain" description="Thioredoxin" evidence="3">
    <location>
        <begin position="113"/>
        <end position="304"/>
    </location>
</feature>
<proteinExistence type="inferred from homology"/>